<feature type="domain" description="C2H2-type" evidence="9">
    <location>
        <begin position="541"/>
        <end position="569"/>
    </location>
</feature>
<dbReference type="SUPFAM" id="SSF57667">
    <property type="entry name" value="beta-beta-alpha zinc fingers"/>
    <property type="match status" value="3"/>
</dbReference>
<sequence length="570" mass="65294">MNAEGNESSKVQKSFKCDQCPKICVNAFNLKMHRAAHVRKKNLHPCPYDDCEKVLQTSAGLYHHIRRNHKANQKKQESSGSAAKLRKIGHTKEKEFTHRQDLKIRISLTGKSVKLSASSRQLKLKARITPNDVRKSQAPSISLPEEEEADGDDQGQSDHLNEPEKTGIPCPKCGLCFQNERALTSHAWRHEPQKLRPSSAKDKEENAKLVQPKIAAVRGDVGSKNRVTKPTSNFTCDLCFKVYKTYRTLWSHKKSHKENNPIACPICGNYYRNKICLRGHLKRHRKAMNMQIFPRWTPRCKKPEEQSENEEIDEVEEEGSKESFSDGSEEEHEISKEKETTVETPDVIKVFTCNHCNFSCESQKSLLNHIKCHTKKGTLLCKTCAMRFKTVKALKIHSWRHTAVKCHICSYQVSDEVRLAQHIEKMHNVEVKVEKDDDDSPVRRQMPERSASLREASRKQNAAVASTSTSNEAVYDCSYCNEKFSVEESFEKHMRRKHNIEPEISGIFYPSTSYGESSSEIPKIMESSPEIPQKAPTPTMFQCDICSDKFNDKETRTRHIKEIHFGIKLT</sequence>
<protein>
    <recommendedName>
        <fullName evidence="9">C2H2-type domain-containing protein</fullName>
    </recommendedName>
</protein>
<reference evidence="10" key="1">
    <citation type="submission" date="2020-05" db="UniProtKB">
        <authorList>
            <consortium name="EnsemblMetazoa"/>
        </authorList>
    </citation>
    <scope>IDENTIFICATION</scope>
    <source>
        <strain evidence="10">Jacobina</strain>
    </source>
</reference>
<dbReference type="InterPro" id="IPR036236">
    <property type="entry name" value="Znf_C2H2_sf"/>
</dbReference>
<dbReference type="PROSITE" id="PS50157">
    <property type="entry name" value="ZINC_FINGER_C2H2_2"/>
    <property type="match status" value="7"/>
</dbReference>
<evidence type="ECO:0000256" key="2">
    <source>
        <dbReference type="ARBA" id="ARBA00022723"/>
    </source>
</evidence>
<feature type="region of interest" description="Disordered" evidence="8">
    <location>
        <begin position="432"/>
        <end position="465"/>
    </location>
</feature>
<keyword evidence="5" id="KW-0862">Zinc</keyword>
<dbReference type="SMART" id="SM00355">
    <property type="entry name" value="ZnF_C2H2"/>
    <property type="match status" value="10"/>
</dbReference>
<feature type="compositionally biased region" description="Acidic residues" evidence="8">
    <location>
        <begin position="144"/>
        <end position="155"/>
    </location>
</feature>
<dbReference type="AlphaFoldDB" id="A0A1B0GJM7"/>
<dbReference type="PANTHER" id="PTHR24406">
    <property type="entry name" value="TRANSCRIPTIONAL REPRESSOR CTCFL-RELATED"/>
    <property type="match status" value="1"/>
</dbReference>
<evidence type="ECO:0000256" key="4">
    <source>
        <dbReference type="ARBA" id="ARBA00022771"/>
    </source>
</evidence>
<dbReference type="GO" id="GO:0005634">
    <property type="term" value="C:nucleus"/>
    <property type="evidence" value="ECO:0007669"/>
    <property type="project" value="UniProtKB-SubCell"/>
</dbReference>
<dbReference type="PROSITE" id="PS00028">
    <property type="entry name" value="ZINC_FINGER_C2H2_1"/>
    <property type="match status" value="10"/>
</dbReference>
<comment type="subcellular location">
    <subcellularLocation>
        <location evidence="1">Nucleus</location>
    </subcellularLocation>
</comment>
<evidence type="ECO:0000313" key="11">
    <source>
        <dbReference type="Proteomes" id="UP000092461"/>
    </source>
</evidence>
<organism evidence="10 11">
    <name type="scientific">Lutzomyia longipalpis</name>
    <name type="common">Sand fly</name>
    <dbReference type="NCBI Taxonomy" id="7200"/>
    <lineage>
        <taxon>Eukaryota</taxon>
        <taxon>Metazoa</taxon>
        <taxon>Ecdysozoa</taxon>
        <taxon>Arthropoda</taxon>
        <taxon>Hexapoda</taxon>
        <taxon>Insecta</taxon>
        <taxon>Pterygota</taxon>
        <taxon>Neoptera</taxon>
        <taxon>Endopterygota</taxon>
        <taxon>Diptera</taxon>
        <taxon>Nematocera</taxon>
        <taxon>Psychodoidea</taxon>
        <taxon>Psychodidae</taxon>
        <taxon>Lutzomyia</taxon>
        <taxon>Lutzomyia</taxon>
    </lineage>
</organism>
<evidence type="ECO:0000256" key="7">
    <source>
        <dbReference type="PROSITE-ProRule" id="PRU00042"/>
    </source>
</evidence>
<name>A0A1B0GJM7_LUTLO</name>
<dbReference type="Pfam" id="PF00096">
    <property type="entry name" value="zf-C2H2"/>
    <property type="match status" value="2"/>
</dbReference>
<evidence type="ECO:0000256" key="1">
    <source>
        <dbReference type="ARBA" id="ARBA00004123"/>
    </source>
</evidence>
<keyword evidence="4 7" id="KW-0863">Zinc-finger</keyword>
<dbReference type="VEuPathDB" id="VectorBase:LLOJ006658"/>
<accession>A0A1B0GJM7</accession>
<evidence type="ECO:0000259" key="9">
    <source>
        <dbReference type="PROSITE" id="PS50157"/>
    </source>
</evidence>
<evidence type="ECO:0000313" key="10">
    <source>
        <dbReference type="EnsemblMetazoa" id="LLOJ006658-PA"/>
    </source>
</evidence>
<evidence type="ECO:0000256" key="8">
    <source>
        <dbReference type="SAM" id="MobiDB-lite"/>
    </source>
</evidence>
<feature type="region of interest" description="Disordered" evidence="8">
    <location>
        <begin position="126"/>
        <end position="164"/>
    </location>
</feature>
<dbReference type="InterPro" id="IPR050888">
    <property type="entry name" value="ZnF_C2H2-type_TF"/>
</dbReference>
<dbReference type="EMBL" id="AJWK01021986">
    <property type="status" value="NOT_ANNOTATED_CDS"/>
    <property type="molecule type" value="Genomic_DNA"/>
</dbReference>
<feature type="domain" description="C2H2-type" evidence="9">
    <location>
        <begin position="15"/>
        <end position="42"/>
    </location>
</feature>
<feature type="domain" description="C2H2-type" evidence="9">
    <location>
        <begin position="475"/>
        <end position="503"/>
    </location>
</feature>
<feature type="domain" description="C2H2-type" evidence="9">
    <location>
        <begin position="44"/>
        <end position="74"/>
    </location>
</feature>
<proteinExistence type="predicted"/>
<feature type="region of interest" description="Disordered" evidence="8">
    <location>
        <begin position="189"/>
        <end position="208"/>
    </location>
</feature>
<evidence type="ECO:0000256" key="3">
    <source>
        <dbReference type="ARBA" id="ARBA00022737"/>
    </source>
</evidence>
<dbReference type="EnsemblMetazoa" id="LLOJ006658-RA">
    <property type="protein sequence ID" value="LLOJ006658-PA"/>
    <property type="gene ID" value="LLOJ006658"/>
</dbReference>
<evidence type="ECO:0000256" key="6">
    <source>
        <dbReference type="ARBA" id="ARBA00023242"/>
    </source>
</evidence>
<feature type="region of interest" description="Disordered" evidence="8">
    <location>
        <begin position="69"/>
        <end position="95"/>
    </location>
</feature>
<dbReference type="Proteomes" id="UP000092461">
    <property type="component" value="Unassembled WGS sequence"/>
</dbReference>
<feature type="region of interest" description="Disordered" evidence="8">
    <location>
        <begin position="299"/>
        <end position="340"/>
    </location>
</feature>
<feature type="compositionally biased region" description="Acidic residues" evidence="8">
    <location>
        <begin position="306"/>
        <end position="317"/>
    </location>
</feature>
<dbReference type="Gene3D" id="3.30.160.60">
    <property type="entry name" value="Classic Zinc Finger"/>
    <property type="match status" value="4"/>
</dbReference>
<feature type="compositionally biased region" description="Basic and acidic residues" evidence="8">
    <location>
        <begin position="432"/>
        <end position="458"/>
    </location>
</feature>
<feature type="domain" description="C2H2-type" evidence="9">
    <location>
        <begin position="351"/>
        <end position="378"/>
    </location>
</feature>
<keyword evidence="2" id="KW-0479">Metal-binding</keyword>
<dbReference type="InterPro" id="IPR013087">
    <property type="entry name" value="Znf_C2H2_type"/>
</dbReference>
<keyword evidence="3" id="KW-0677">Repeat</keyword>
<keyword evidence="11" id="KW-1185">Reference proteome</keyword>
<feature type="compositionally biased region" description="Basic and acidic residues" evidence="8">
    <location>
        <begin position="189"/>
        <end position="207"/>
    </location>
</feature>
<feature type="domain" description="C2H2-type" evidence="9">
    <location>
        <begin position="234"/>
        <end position="261"/>
    </location>
</feature>
<feature type="domain" description="C2H2-type" evidence="9">
    <location>
        <begin position="168"/>
        <end position="195"/>
    </location>
</feature>
<dbReference type="VEuPathDB" id="VectorBase:LLONM1_009631"/>
<keyword evidence="6" id="KW-0539">Nucleus</keyword>
<evidence type="ECO:0000256" key="5">
    <source>
        <dbReference type="ARBA" id="ARBA00022833"/>
    </source>
</evidence>
<dbReference type="GO" id="GO:0008270">
    <property type="term" value="F:zinc ion binding"/>
    <property type="evidence" value="ECO:0007669"/>
    <property type="project" value="UniProtKB-KW"/>
</dbReference>